<dbReference type="PANTHER" id="PTHR23502:SF51">
    <property type="entry name" value="QUINIDINE RESISTANCE PROTEIN 1-RELATED"/>
    <property type="match status" value="1"/>
</dbReference>
<dbReference type="PANTHER" id="PTHR23502">
    <property type="entry name" value="MAJOR FACILITATOR SUPERFAMILY"/>
    <property type="match status" value="1"/>
</dbReference>
<evidence type="ECO:0000256" key="7">
    <source>
        <dbReference type="SAM" id="Phobius"/>
    </source>
</evidence>
<keyword evidence="4 7" id="KW-1133">Transmembrane helix</keyword>
<feature type="transmembrane region" description="Helical" evidence="7">
    <location>
        <begin position="196"/>
        <end position="221"/>
    </location>
</feature>
<feature type="transmembrane region" description="Helical" evidence="7">
    <location>
        <begin position="416"/>
        <end position="434"/>
    </location>
</feature>
<proteinExistence type="predicted"/>
<dbReference type="EMBL" id="KZ613505">
    <property type="protein sequence ID" value="PMD16434.1"/>
    <property type="molecule type" value="Genomic_DNA"/>
</dbReference>
<dbReference type="Gene3D" id="1.20.1720.10">
    <property type="entry name" value="Multidrug resistance protein D"/>
    <property type="match status" value="1"/>
</dbReference>
<feature type="transmembrane region" description="Helical" evidence="7">
    <location>
        <begin position="227"/>
        <end position="246"/>
    </location>
</feature>
<dbReference type="InterPro" id="IPR036259">
    <property type="entry name" value="MFS_trans_sf"/>
</dbReference>
<reference evidence="9 10" key="1">
    <citation type="submission" date="2016-05" db="EMBL/GenBank/DDBJ databases">
        <title>A degradative enzymes factory behind the ericoid mycorrhizal symbiosis.</title>
        <authorList>
            <consortium name="DOE Joint Genome Institute"/>
            <person name="Martino E."/>
            <person name="Morin E."/>
            <person name="Grelet G."/>
            <person name="Kuo A."/>
            <person name="Kohler A."/>
            <person name="Daghino S."/>
            <person name="Barry K."/>
            <person name="Choi C."/>
            <person name="Cichocki N."/>
            <person name="Clum A."/>
            <person name="Copeland A."/>
            <person name="Hainaut M."/>
            <person name="Haridas S."/>
            <person name="Labutti K."/>
            <person name="Lindquist E."/>
            <person name="Lipzen A."/>
            <person name="Khouja H.-R."/>
            <person name="Murat C."/>
            <person name="Ohm R."/>
            <person name="Olson A."/>
            <person name="Spatafora J."/>
            <person name="Veneault-Fourrey C."/>
            <person name="Henrissat B."/>
            <person name="Grigoriev I."/>
            <person name="Martin F."/>
            <person name="Perotto S."/>
        </authorList>
    </citation>
    <scope>NUCLEOTIDE SEQUENCE [LARGE SCALE GENOMIC DNA]</scope>
    <source>
        <strain evidence="9 10">UAMH 7357</strain>
    </source>
</reference>
<keyword evidence="2" id="KW-0813">Transport</keyword>
<dbReference type="InterPro" id="IPR020846">
    <property type="entry name" value="MFS_dom"/>
</dbReference>
<sequence>MAQDNFHGAAKEAKEVGASIHGAVPEQPAQSSSAPSDENHAPQDDARDLEELAVVSTGPVYSAFSRIQKRYIVLMVTWAAFISPTSANIYFPALNPLEVDLNVSPTLINLTLTSYMIFQGLAPTVFGDLADMAGRRPAYIIAFTIYLGANIGLALQNSYAALFILRCIQSTGSSGAIALGFGVIADISTSSERGSYMGIVGAGTMMGPALGPVIGGILAQFLGWRSIFWFLVIIAGCFLIPFMLTVPETGRNIVGNGSVPPQGWNMTVLEWLQIRKQEKWGNALSRSDTAEGRRLAQAELARRRKLRWPNPLKTIHIIMEKDMAVVLICNSLLYTAFYDIMASLPKLFQEIYHFNDLQIGLCYLPFGCGCALASFINGKMLDHNFQRVARQIGFKIDRKRGNDLRHFPIERARLEIIWPLLSFGLACVLCYGWVLEKNANLAAPLVLQFFIGLCVNGTFNILSTLVVDLYPQSPSTATAANNLVRCFMGAGGTGIINIMIESMGRGWCFTFLALVCIVAMPMLLVELKWGPIWREERRVRMEKDAEEKKMAEERVASSESVSQNTGSQGEAGGNDRGKEKD</sequence>
<name>A0A2J6PQX9_9HELO</name>
<keyword evidence="5 7" id="KW-0472">Membrane</keyword>
<feature type="transmembrane region" description="Helical" evidence="7">
    <location>
        <begin position="446"/>
        <end position="470"/>
    </location>
</feature>
<feature type="transmembrane region" description="Helical" evidence="7">
    <location>
        <begin position="138"/>
        <end position="155"/>
    </location>
</feature>
<dbReference type="FunFam" id="1.20.1720.10:FF:000009">
    <property type="entry name" value="MFS multidrug transporter"/>
    <property type="match status" value="1"/>
</dbReference>
<evidence type="ECO:0000259" key="8">
    <source>
        <dbReference type="PROSITE" id="PS50850"/>
    </source>
</evidence>
<feature type="compositionally biased region" description="Low complexity" evidence="6">
    <location>
        <begin position="27"/>
        <end position="36"/>
    </location>
</feature>
<dbReference type="OrthoDB" id="440553at2759"/>
<comment type="subcellular location">
    <subcellularLocation>
        <location evidence="1">Membrane</location>
        <topology evidence="1">Multi-pass membrane protein</topology>
    </subcellularLocation>
</comment>
<dbReference type="InterPro" id="IPR011701">
    <property type="entry name" value="MFS"/>
</dbReference>
<organism evidence="9 10">
    <name type="scientific">Hyaloscypha hepaticicola</name>
    <dbReference type="NCBI Taxonomy" id="2082293"/>
    <lineage>
        <taxon>Eukaryota</taxon>
        <taxon>Fungi</taxon>
        <taxon>Dikarya</taxon>
        <taxon>Ascomycota</taxon>
        <taxon>Pezizomycotina</taxon>
        <taxon>Leotiomycetes</taxon>
        <taxon>Helotiales</taxon>
        <taxon>Hyaloscyphaceae</taxon>
        <taxon>Hyaloscypha</taxon>
    </lineage>
</organism>
<dbReference type="Proteomes" id="UP000235672">
    <property type="component" value="Unassembled WGS sequence"/>
</dbReference>
<feature type="transmembrane region" description="Helical" evidence="7">
    <location>
        <begin position="71"/>
        <end position="91"/>
    </location>
</feature>
<evidence type="ECO:0000256" key="3">
    <source>
        <dbReference type="ARBA" id="ARBA00022692"/>
    </source>
</evidence>
<dbReference type="CDD" id="cd17323">
    <property type="entry name" value="MFS_Tpo1_MDR_like"/>
    <property type="match status" value="1"/>
</dbReference>
<gene>
    <name evidence="9" type="ORF">NA56DRAFT_692489</name>
</gene>
<evidence type="ECO:0000256" key="4">
    <source>
        <dbReference type="ARBA" id="ARBA00022989"/>
    </source>
</evidence>
<dbReference type="GO" id="GO:0005886">
    <property type="term" value="C:plasma membrane"/>
    <property type="evidence" value="ECO:0007669"/>
    <property type="project" value="TreeGrafter"/>
</dbReference>
<keyword evidence="3 7" id="KW-0812">Transmembrane</keyword>
<dbReference type="Pfam" id="PF07690">
    <property type="entry name" value="MFS_1"/>
    <property type="match status" value="1"/>
</dbReference>
<dbReference type="Gene3D" id="1.20.1250.20">
    <property type="entry name" value="MFS general substrate transporter like domains"/>
    <property type="match status" value="1"/>
</dbReference>
<dbReference type="SUPFAM" id="SSF103473">
    <property type="entry name" value="MFS general substrate transporter"/>
    <property type="match status" value="1"/>
</dbReference>
<feature type="transmembrane region" description="Helical" evidence="7">
    <location>
        <begin position="506"/>
        <end position="525"/>
    </location>
</feature>
<evidence type="ECO:0000256" key="5">
    <source>
        <dbReference type="ARBA" id="ARBA00023136"/>
    </source>
</evidence>
<evidence type="ECO:0000313" key="10">
    <source>
        <dbReference type="Proteomes" id="UP000235672"/>
    </source>
</evidence>
<keyword evidence="10" id="KW-1185">Reference proteome</keyword>
<feature type="transmembrane region" description="Helical" evidence="7">
    <location>
        <begin position="482"/>
        <end position="500"/>
    </location>
</feature>
<dbReference type="PROSITE" id="PS50850">
    <property type="entry name" value="MFS"/>
    <property type="match status" value="1"/>
</dbReference>
<feature type="transmembrane region" description="Helical" evidence="7">
    <location>
        <begin position="103"/>
        <end position="126"/>
    </location>
</feature>
<protein>
    <submittedName>
        <fullName evidence="9">MFS general substrate transporter</fullName>
    </submittedName>
</protein>
<evidence type="ECO:0000256" key="6">
    <source>
        <dbReference type="SAM" id="MobiDB-lite"/>
    </source>
</evidence>
<feature type="domain" description="Major facilitator superfamily (MFS) profile" evidence="8">
    <location>
        <begin position="72"/>
        <end position="531"/>
    </location>
</feature>
<accession>A0A2J6PQX9</accession>
<feature type="region of interest" description="Disordered" evidence="6">
    <location>
        <begin position="542"/>
        <end position="581"/>
    </location>
</feature>
<feature type="transmembrane region" description="Helical" evidence="7">
    <location>
        <begin position="357"/>
        <end position="377"/>
    </location>
</feature>
<evidence type="ECO:0000313" key="9">
    <source>
        <dbReference type="EMBL" id="PMD16434.1"/>
    </source>
</evidence>
<dbReference type="STRING" id="1745343.A0A2J6PQX9"/>
<feature type="region of interest" description="Disordered" evidence="6">
    <location>
        <begin position="1"/>
        <end position="44"/>
    </location>
</feature>
<evidence type="ECO:0000256" key="1">
    <source>
        <dbReference type="ARBA" id="ARBA00004141"/>
    </source>
</evidence>
<dbReference type="GO" id="GO:0022857">
    <property type="term" value="F:transmembrane transporter activity"/>
    <property type="evidence" value="ECO:0007669"/>
    <property type="project" value="InterPro"/>
</dbReference>
<feature type="compositionally biased region" description="Basic and acidic residues" evidence="6">
    <location>
        <begin position="542"/>
        <end position="556"/>
    </location>
</feature>
<evidence type="ECO:0000256" key="2">
    <source>
        <dbReference type="ARBA" id="ARBA00022448"/>
    </source>
</evidence>
<feature type="transmembrane region" description="Helical" evidence="7">
    <location>
        <begin position="323"/>
        <end position="345"/>
    </location>
</feature>
<dbReference type="AlphaFoldDB" id="A0A2J6PQX9"/>
<feature type="transmembrane region" description="Helical" evidence="7">
    <location>
        <begin position="161"/>
        <end position="184"/>
    </location>
</feature>